<dbReference type="InterPro" id="IPR008274">
    <property type="entry name" value="AldOxase/xan_DH_MoCoBD1"/>
</dbReference>
<accession>A0ABT6ZHS2</accession>
<dbReference type="InterPro" id="IPR050028">
    <property type="entry name" value="XdhA_XDHase"/>
</dbReference>
<evidence type="ECO:0000256" key="2">
    <source>
        <dbReference type="ARBA" id="ARBA00023002"/>
    </source>
</evidence>
<dbReference type="SUPFAM" id="SSF56003">
    <property type="entry name" value="Molybdenum cofactor-binding domain"/>
    <property type="match status" value="1"/>
</dbReference>
<keyword evidence="1" id="KW-0500">Molybdenum</keyword>
<dbReference type="Pfam" id="PF20256">
    <property type="entry name" value="MoCoBD_2"/>
    <property type="match status" value="1"/>
</dbReference>
<dbReference type="InterPro" id="IPR016208">
    <property type="entry name" value="Ald_Oxase/xanthine_DH-like"/>
</dbReference>
<comment type="caution">
    <text evidence="4">The sequence shown here is derived from an EMBL/GenBank/DDBJ whole genome shotgun (WGS) entry which is preliminary data.</text>
</comment>
<proteinExistence type="predicted"/>
<dbReference type="Gene3D" id="3.90.1170.50">
    <property type="entry name" value="Aldehyde oxidase/xanthine dehydrogenase, a/b hammerhead"/>
    <property type="match status" value="1"/>
</dbReference>
<evidence type="ECO:0000259" key="3">
    <source>
        <dbReference type="SMART" id="SM01008"/>
    </source>
</evidence>
<dbReference type="SUPFAM" id="SSF54665">
    <property type="entry name" value="CO dehydrogenase molybdoprotein N-domain-like"/>
    <property type="match status" value="1"/>
</dbReference>
<dbReference type="InterPro" id="IPR000674">
    <property type="entry name" value="Ald_Oxase/Xan_DH_a/b"/>
</dbReference>
<dbReference type="PANTHER" id="PTHR11908:SF132">
    <property type="entry name" value="ALDEHYDE OXIDASE 1-RELATED"/>
    <property type="match status" value="1"/>
</dbReference>
<dbReference type="InterPro" id="IPR037165">
    <property type="entry name" value="AldOxase/xan_DH_Mopterin-bd_sf"/>
</dbReference>
<evidence type="ECO:0000313" key="5">
    <source>
        <dbReference type="Proteomes" id="UP001431693"/>
    </source>
</evidence>
<dbReference type="PANTHER" id="PTHR11908">
    <property type="entry name" value="XANTHINE DEHYDROGENASE"/>
    <property type="match status" value="1"/>
</dbReference>
<evidence type="ECO:0000256" key="1">
    <source>
        <dbReference type="ARBA" id="ARBA00022505"/>
    </source>
</evidence>
<keyword evidence="5" id="KW-1185">Reference proteome</keyword>
<dbReference type="NCBIfam" id="NF043082">
    <property type="entry name" value="XdhA_XDHase"/>
    <property type="match status" value="1"/>
</dbReference>
<keyword evidence="2" id="KW-0560">Oxidoreductase</keyword>
<dbReference type="Pfam" id="PF02738">
    <property type="entry name" value="MoCoBD_1"/>
    <property type="match status" value="1"/>
</dbReference>
<dbReference type="Proteomes" id="UP001431693">
    <property type="component" value="Unassembled WGS sequence"/>
</dbReference>
<organism evidence="4 5">
    <name type="scientific">Kribbibacterium absianum</name>
    <dbReference type="NCBI Taxonomy" id="3044210"/>
    <lineage>
        <taxon>Bacteria</taxon>
        <taxon>Bacillati</taxon>
        <taxon>Actinomycetota</taxon>
        <taxon>Coriobacteriia</taxon>
        <taxon>Coriobacteriales</taxon>
        <taxon>Kribbibacteriaceae</taxon>
        <taxon>Kribbibacterium</taxon>
    </lineage>
</organism>
<dbReference type="InterPro" id="IPR046867">
    <property type="entry name" value="AldOxase/xan_DH_MoCoBD2"/>
</dbReference>
<dbReference type="Pfam" id="PF01315">
    <property type="entry name" value="Ald_Xan_dh_C"/>
    <property type="match status" value="1"/>
</dbReference>
<sequence>MALINPAPPADSLAPERAGAARFTQVGKPVTRIDAVDKVTGRAKFTYDLLPTDHLVAKVVRSTIASGRVLSFDLDEALAEPGVVAIFTCLDEGLPTYQFASPGHPWVVDPEERGDIEDRTLMDSRVRQYGDTIGVLVAEDTVAAERALRKIKVEYEEYPVVFTYEQSQDPDYAPPIHEECPNNVQADWLTEVGVEEAGYSSMEELLHDPQYHSGSYHMRTPRQQQAHIELCLSFCYEENGQIVCVTSTQIPHIVRRVIGQALEIPWGDVRVIKPFVGGGFGNKQDVLYEPLNAWVCHKLGGRCVLLELTREEVFEQTRSRQPKDYYGEACWDDDMNLVARSCEGFSNSGGYASHGQAIIANGLGSFRFMYSGQEKACRTRALTFYSNQATAGAMRAYGVPEATWAAECMVSDIAHDMGWDGADFRAKNAIKLGYEDVTWPAPLICQSNGIQECIERGRELIGWDEKKRRYANETGPVRHGVGMSLLCYKCSVGGLELETASARMTLNQDGSVVLTLGATEIGQGCDTVMCQMCAEVLGVPVEKVHIVSTQDTNISPYGAGAYASRQTYVTGMTIKQVGAEFKAKILDYARYLKPYYNGQDLDIADSWVVDAAGRRVISLEELSTIAYYDRKRSDQIEASGTTEEDVNSFCLGACFVDVTVDIPMATVTVNQIVQVHDSGQIINPKTAEQQVHGGIAQSLGMGLYEELIEDPATGKTRNGNLLDYKIPTTMDVPDLTAEFVETWDPTGPFGNKSLGEPPCIPCAPAIRDAVLDATGVKFYEAPMTQQRLFEGFKAAGLL</sequence>
<protein>
    <submittedName>
        <fullName evidence="4">Molybdopterin-dependent oxidoreductase</fullName>
    </submittedName>
</protein>
<dbReference type="SMART" id="SM01008">
    <property type="entry name" value="Ald_Xan_dh_C"/>
    <property type="match status" value="1"/>
</dbReference>
<name>A0ABT6ZHS2_9ACTN</name>
<evidence type="ECO:0000313" key="4">
    <source>
        <dbReference type="EMBL" id="MDJ1128598.1"/>
    </source>
</evidence>
<dbReference type="Gene3D" id="3.30.365.10">
    <property type="entry name" value="Aldehyde oxidase/xanthine dehydrogenase, molybdopterin binding domain"/>
    <property type="match status" value="4"/>
</dbReference>
<dbReference type="InterPro" id="IPR036856">
    <property type="entry name" value="Ald_Oxase/Xan_DH_a/b_sf"/>
</dbReference>
<dbReference type="RefSeq" id="WP_283712242.1">
    <property type="nucleotide sequence ID" value="NZ_JASJEW010000001.1"/>
</dbReference>
<reference evidence="4" key="1">
    <citation type="submission" date="2023-05" db="EMBL/GenBank/DDBJ databases">
        <title>[olsenella] sp. nov., isolated from a pig farm feces dump.</title>
        <authorList>
            <person name="Chang Y.-H."/>
        </authorList>
    </citation>
    <scope>NUCLEOTIDE SEQUENCE</scope>
    <source>
        <strain evidence="4">YH-ols2217</strain>
    </source>
</reference>
<dbReference type="EMBL" id="JASJEX010000001">
    <property type="protein sequence ID" value="MDJ1128598.1"/>
    <property type="molecule type" value="Genomic_DNA"/>
</dbReference>
<gene>
    <name evidence="4" type="ORF">QJ043_00660</name>
</gene>
<feature type="domain" description="Aldehyde oxidase/xanthine dehydrogenase a/b hammerhead" evidence="3">
    <location>
        <begin position="40"/>
        <end position="159"/>
    </location>
</feature>